<reference evidence="2 3" key="1">
    <citation type="submission" date="2020-06" db="EMBL/GenBank/DDBJ databases">
        <authorList>
            <person name="Li R."/>
            <person name="Bekaert M."/>
        </authorList>
    </citation>
    <scope>NUCLEOTIDE SEQUENCE [LARGE SCALE GENOMIC DNA]</scope>
    <source>
        <strain evidence="3">wild</strain>
    </source>
</reference>
<gene>
    <name evidence="2" type="ORF">MCOR_22116</name>
</gene>
<sequence length="182" mass="20782">MDRKLKSPAAEKITTMYRDTQDVITKVRYLDKLKIIGDKDPSEIEKREWAKAEIEKWSEPNWFKEEKGHEALEDVDMEEGNDEEVYKYVQTVEKNVLHSQESVITTTAELRTPTSTPIRPSKPTTSRQSTTLKAKTVTPKQSRPTGADSDMCPTTPLMESTTAVCMLKAIQYFETFNALLCD</sequence>
<dbReference type="OrthoDB" id="10619667at2759"/>
<dbReference type="Proteomes" id="UP000507470">
    <property type="component" value="Unassembled WGS sequence"/>
</dbReference>
<name>A0A6J8BWH8_MYTCO</name>
<evidence type="ECO:0000313" key="2">
    <source>
        <dbReference type="EMBL" id="CAC5386707.1"/>
    </source>
</evidence>
<dbReference type="AlphaFoldDB" id="A0A6J8BWH8"/>
<proteinExistence type="predicted"/>
<evidence type="ECO:0000256" key="1">
    <source>
        <dbReference type="SAM" id="MobiDB-lite"/>
    </source>
</evidence>
<evidence type="ECO:0000313" key="3">
    <source>
        <dbReference type="Proteomes" id="UP000507470"/>
    </source>
</evidence>
<organism evidence="2 3">
    <name type="scientific">Mytilus coruscus</name>
    <name type="common">Sea mussel</name>
    <dbReference type="NCBI Taxonomy" id="42192"/>
    <lineage>
        <taxon>Eukaryota</taxon>
        <taxon>Metazoa</taxon>
        <taxon>Spiralia</taxon>
        <taxon>Lophotrochozoa</taxon>
        <taxon>Mollusca</taxon>
        <taxon>Bivalvia</taxon>
        <taxon>Autobranchia</taxon>
        <taxon>Pteriomorphia</taxon>
        <taxon>Mytilida</taxon>
        <taxon>Mytiloidea</taxon>
        <taxon>Mytilidae</taxon>
        <taxon>Mytilinae</taxon>
        <taxon>Mytilus</taxon>
    </lineage>
</organism>
<protein>
    <submittedName>
        <fullName evidence="2">Uncharacterized protein</fullName>
    </submittedName>
</protein>
<dbReference type="EMBL" id="CACVKT020003887">
    <property type="protein sequence ID" value="CAC5386707.1"/>
    <property type="molecule type" value="Genomic_DNA"/>
</dbReference>
<keyword evidence="3" id="KW-1185">Reference proteome</keyword>
<feature type="region of interest" description="Disordered" evidence="1">
    <location>
        <begin position="113"/>
        <end position="153"/>
    </location>
</feature>
<feature type="compositionally biased region" description="Polar residues" evidence="1">
    <location>
        <begin position="113"/>
        <end position="144"/>
    </location>
</feature>
<accession>A0A6J8BWH8</accession>